<proteinExistence type="predicted"/>
<dbReference type="EMBL" id="MGHD01000013">
    <property type="protein sequence ID" value="OGM59839.1"/>
    <property type="molecule type" value="Genomic_DNA"/>
</dbReference>
<keyword evidence="2" id="KW-0545">Nucleotide biosynthesis</keyword>
<gene>
    <name evidence="5" type="ORF">A2892_00935</name>
</gene>
<evidence type="ECO:0000256" key="2">
    <source>
        <dbReference type="ARBA" id="ARBA00022727"/>
    </source>
</evidence>
<dbReference type="AlphaFoldDB" id="A0A1F8B806"/>
<evidence type="ECO:0000313" key="6">
    <source>
        <dbReference type="Proteomes" id="UP000176404"/>
    </source>
</evidence>
<comment type="caution">
    <text evidence="5">The sequence shown here is derived from an EMBL/GenBank/DDBJ whole genome shotgun (WGS) entry which is preliminary data.</text>
</comment>
<dbReference type="GO" id="GO:0005524">
    <property type="term" value="F:ATP binding"/>
    <property type="evidence" value="ECO:0007669"/>
    <property type="project" value="InterPro"/>
</dbReference>
<evidence type="ECO:0008006" key="7">
    <source>
        <dbReference type="Google" id="ProtNLM"/>
    </source>
</evidence>
<organism evidence="5 6">
    <name type="scientific">Candidatus Woesebacteria bacterium RIFCSPLOWO2_01_FULL_39_10b</name>
    <dbReference type="NCBI Taxonomy" id="1802517"/>
    <lineage>
        <taxon>Bacteria</taxon>
        <taxon>Candidatus Woeseibacteriota</taxon>
    </lineage>
</organism>
<evidence type="ECO:0000256" key="4">
    <source>
        <dbReference type="ARBA" id="ARBA00022777"/>
    </source>
</evidence>
<evidence type="ECO:0000256" key="3">
    <source>
        <dbReference type="ARBA" id="ARBA00022741"/>
    </source>
</evidence>
<evidence type="ECO:0000313" key="5">
    <source>
        <dbReference type="EMBL" id="OGM59839.1"/>
    </source>
</evidence>
<dbReference type="SUPFAM" id="SSF52540">
    <property type="entry name" value="P-loop containing nucleoside triphosphate hydrolases"/>
    <property type="match status" value="1"/>
</dbReference>
<dbReference type="InterPro" id="IPR027417">
    <property type="entry name" value="P-loop_NTPase"/>
</dbReference>
<name>A0A1F8B806_9BACT</name>
<dbReference type="PANTHER" id="PTHR23359">
    <property type="entry name" value="NUCLEOTIDE KINASE"/>
    <property type="match status" value="1"/>
</dbReference>
<protein>
    <recommendedName>
        <fullName evidence="7">Adenylate kinase</fullName>
    </recommendedName>
</protein>
<dbReference type="GO" id="GO:0019205">
    <property type="term" value="F:nucleobase-containing compound kinase activity"/>
    <property type="evidence" value="ECO:0007669"/>
    <property type="project" value="InterPro"/>
</dbReference>
<dbReference type="GO" id="GO:0009165">
    <property type="term" value="P:nucleotide biosynthetic process"/>
    <property type="evidence" value="ECO:0007669"/>
    <property type="project" value="UniProtKB-KW"/>
</dbReference>
<sequence>MKGLEFPIIGTKVDGLTARFNLESPTGRKKYFSKKVGDEISHISEFLDKGSFIAYFLGKKGSGKGTNSKLVSEIFGEDKIAHVSVGDLIREADDWKNFQKTKKFDKLKSYYRGYVSFDKAVEAHLNRSTTKLLPTEFILALLKAHIDGLKGKSIFIDGLPRDMDQISYSLYFRDIINYRNDRDFFTLIDIPEAIIEERMKYRVVCPNCQTSRNSKLLVTSKIEFDSKKDKFYLVCDNQNCQGAKMVAKEGDEKGLQGIRERLDKDEELIKRAFELYGIPKIVLRNHVPVDQVRDYFDEYELTPEYSFSLAKGRKVKVHKKSWTVKDDNGIECFSLLAPAVIVSFIKQLVDVLDI</sequence>
<dbReference type="Pfam" id="PF00406">
    <property type="entry name" value="ADK"/>
    <property type="match status" value="1"/>
</dbReference>
<evidence type="ECO:0000256" key="1">
    <source>
        <dbReference type="ARBA" id="ARBA00022679"/>
    </source>
</evidence>
<dbReference type="Proteomes" id="UP000176404">
    <property type="component" value="Unassembled WGS sequence"/>
</dbReference>
<accession>A0A1F8B806</accession>
<keyword evidence="1" id="KW-0808">Transferase</keyword>
<keyword evidence="3" id="KW-0547">Nucleotide-binding</keyword>
<dbReference type="STRING" id="1802517.A2892_00935"/>
<dbReference type="Gene3D" id="3.40.50.300">
    <property type="entry name" value="P-loop containing nucleotide triphosphate hydrolases"/>
    <property type="match status" value="1"/>
</dbReference>
<dbReference type="InterPro" id="IPR000850">
    <property type="entry name" value="Adenylat/UMP-CMP_kin"/>
</dbReference>
<keyword evidence="4" id="KW-0418">Kinase</keyword>
<reference evidence="5 6" key="1">
    <citation type="journal article" date="2016" name="Nat. Commun.">
        <title>Thousands of microbial genomes shed light on interconnected biogeochemical processes in an aquifer system.</title>
        <authorList>
            <person name="Anantharaman K."/>
            <person name="Brown C.T."/>
            <person name="Hug L.A."/>
            <person name="Sharon I."/>
            <person name="Castelle C.J."/>
            <person name="Probst A.J."/>
            <person name="Thomas B.C."/>
            <person name="Singh A."/>
            <person name="Wilkins M.J."/>
            <person name="Karaoz U."/>
            <person name="Brodie E.L."/>
            <person name="Williams K.H."/>
            <person name="Hubbard S.S."/>
            <person name="Banfield J.F."/>
        </authorList>
    </citation>
    <scope>NUCLEOTIDE SEQUENCE [LARGE SCALE GENOMIC DNA]</scope>
</reference>